<evidence type="ECO:0000313" key="1">
    <source>
        <dbReference type="EMBL" id="EFQ28602.1"/>
    </source>
</evidence>
<dbReference type="Proteomes" id="UP000008782">
    <property type="component" value="Unassembled WGS sequence"/>
</dbReference>
<feature type="non-terminal residue" evidence="1">
    <location>
        <position position="1"/>
    </location>
</feature>
<keyword evidence="2" id="KW-1185">Reference proteome</keyword>
<organism evidence="2">
    <name type="scientific">Colletotrichum graminicola (strain M1.001 / M2 / FGSC 10212)</name>
    <name type="common">Maize anthracnose fungus</name>
    <name type="synonym">Glomerella graminicola</name>
    <dbReference type="NCBI Taxonomy" id="645133"/>
    <lineage>
        <taxon>Eukaryota</taxon>
        <taxon>Fungi</taxon>
        <taxon>Dikarya</taxon>
        <taxon>Ascomycota</taxon>
        <taxon>Pezizomycotina</taxon>
        <taxon>Sordariomycetes</taxon>
        <taxon>Hypocreomycetidae</taxon>
        <taxon>Glomerellales</taxon>
        <taxon>Glomerellaceae</taxon>
        <taxon>Colletotrichum</taxon>
        <taxon>Colletotrichum graminicola species complex</taxon>
    </lineage>
</organism>
<gene>
    <name evidence="1" type="ORF">GLRG_03746</name>
</gene>
<proteinExistence type="predicted"/>
<evidence type="ECO:0000313" key="2">
    <source>
        <dbReference type="Proteomes" id="UP000008782"/>
    </source>
</evidence>
<protein>
    <submittedName>
        <fullName evidence="1">Uncharacterized protein</fullName>
    </submittedName>
</protein>
<dbReference type="RefSeq" id="XP_008092622.1">
    <property type="nucleotide sequence ID" value="XM_008094431.1"/>
</dbReference>
<dbReference type="AlphaFoldDB" id="E3QCL4"/>
<dbReference type="VEuPathDB" id="FungiDB:GLRG_03746"/>
<dbReference type="HOGENOM" id="CLU_2391853_0_0_1"/>
<name>E3QCL4_COLGM</name>
<dbReference type="EMBL" id="GG697341">
    <property type="protein sequence ID" value="EFQ28602.1"/>
    <property type="molecule type" value="Genomic_DNA"/>
</dbReference>
<sequence>CLAWLVRLRGATEHKWRVLAETEASSFGVGLEASHAFERAASMDLTALGRKLDSRVYTVRQLGRVVTTGSGCKRCPTTCMRSARPLFNIPRGSV</sequence>
<reference evidence="2" key="1">
    <citation type="journal article" date="2012" name="Nat. Genet.">
        <title>Lifestyle transitions in plant pathogenic Colletotrichum fungi deciphered by genome and transcriptome analyses.</title>
        <authorList>
            <person name="O'Connell R.J."/>
            <person name="Thon M.R."/>
            <person name="Hacquard S."/>
            <person name="Amyotte S.G."/>
            <person name="Kleemann J."/>
            <person name="Torres M.F."/>
            <person name="Damm U."/>
            <person name="Buiate E.A."/>
            <person name="Epstein L."/>
            <person name="Alkan N."/>
            <person name="Altmueller J."/>
            <person name="Alvarado-Balderrama L."/>
            <person name="Bauser C.A."/>
            <person name="Becker C."/>
            <person name="Birren B.W."/>
            <person name="Chen Z."/>
            <person name="Choi J."/>
            <person name="Crouch J.A."/>
            <person name="Duvick J.P."/>
            <person name="Farman M.A."/>
            <person name="Gan P."/>
            <person name="Heiman D."/>
            <person name="Henrissat B."/>
            <person name="Howard R.J."/>
            <person name="Kabbage M."/>
            <person name="Koch C."/>
            <person name="Kracher B."/>
            <person name="Kubo Y."/>
            <person name="Law A.D."/>
            <person name="Lebrun M.-H."/>
            <person name="Lee Y.-H."/>
            <person name="Miyara I."/>
            <person name="Moore N."/>
            <person name="Neumann U."/>
            <person name="Nordstroem K."/>
            <person name="Panaccione D.G."/>
            <person name="Panstruga R."/>
            <person name="Place M."/>
            <person name="Proctor R.H."/>
            <person name="Prusky D."/>
            <person name="Rech G."/>
            <person name="Reinhardt R."/>
            <person name="Rollins J.A."/>
            <person name="Rounsley S."/>
            <person name="Schardl C.L."/>
            <person name="Schwartz D.C."/>
            <person name="Shenoy N."/>
            <person name="Shirasu K."/>
            <person name="Sikhakolli U.R."/>
            <person name="Stueber K."/>
            <person name="Sukno S.A."/>
            <person name="Sweigard J.A."/>
            <person name="Takano Y."/>
            <person name="Takahara H."/>
            <person name="Trail F."/>
            <person name="van der Does H.C."/>
            <person name="Voll L.M."/>
            <person name="Will I."/>
            <person name="Young S."/>
            <person name="Zeng Q."/>
            <person name="Zhang J."/>
            <person name="Zhou S."/>
            <person name="Dickman M.B."/>
            <person name="Schulze-Lefert P."/>
            <person name="Ver Loren van Themaat E."/>
            <person name="Ma L.-J."/>
            <person name="Vaillancourt L.J."/>
        </authorList>
    </citation>
    <scope>NUCLEOTIDE SEQUENCE [LARGE SCALE GENOMIC DNA]</scope>
    <source>
        <strain evidence="2">M1.001 / M2 / FGSC 10212</strain>
    </source>
</reference>
<dbReference type="GeneID" id="24409111"/>
<accession>E3QCL4</accession>